<dbReference type="PANTHER" id="PTHR43712">
    <property type="entry name" value="PUTATIVE (AFU_ORTHOLOGUE AFUA_4G14580)-RELATED"/>
    <property type="match status" value="1"/>
</dbReference>
<dbReference type="Gene3D" id="3.40.50.150">
    <property type="entry name" value="Vaccinia Virus protein VP39"/>
    <property type="match status" value="1"/>
</dbReference>
<dbReference type="Gene3D" id="1.10.10.10">
    <property type="entry name" value="Winged helix-like DNA-binding domain superfamily/Winged helix DNA-binding domain"/>
    <property type="match status" value="1"/>
</dbReference>
<dbReference type="SUPFAM" id="SSF46785">
    <property type="entry name" value="Winged helix' DNA-binding domain"/>
    <property type="match status" value="1"/>
</dbReference>
<dbReference type="InterPro" id="IPR001077">
    <property type="entry name" value="COMT_C"/>
</dbReference>
<gene>
    <name evidence="5" type="ORF">FB567DRAFT_602664</name>
</gene>
<reference evidence="5" key="1">
    <citation type="journal article" date="2021" name="Nat. Commun.">
        <title>Genetic determinants of endophytism in the Arabidopsis root mycobiome.</title>
        <authorList>
            <person name="Mesny F."/>
            <person name="Miyauchi S."/>
            <person name="Thiergart T."/>
            <person name="Pickel B."/>
            <person name="Atanasova L."/>
            <person name="Karlsson M."/>
            <person name="Huettel B."/>
            <person name="Barry K.W."/>
            <person name="Haridas S."/>
            <person name="Chen C."/>
            <person name="Bauer D."/>
            <person name="Andreopoulos W."/>
            <person name="Pangilinan J."/>
            <person name="LaButti K."/>
            <person name="Riley R."/>
            <person name="Lipzen A."/>
            <person name="Clum A."/>
            <person name="Drula E."/>
            <person name="Henrissat B."/>
            <person name="Kohler A."/>
            <person name="Grigoriev I.V."/>
            <person name="Martin F.M."/>
            <person name="Hacquard S."/>
        </authorList>
    </citation>
    <scope>NUCLEOTIDE SEQUENCE</scope>
    <source>
        <strain evidence="5">MPI-SDFR-AT-0120</strain>
    </source>
</reference>
<dbReference type="CDD" id="cd02440">
    <property type="entry name" value="AdoMet_MTases"/>
    <property type="match status" value="1"/>
</dbReference>
<evidence type="ECO:0000256" key="3">
    <source>
        <dbReference type="ARBA" id="ARBA00022691"/>
    </source>
</evidence>
<keyword evidence="1 5" id="KW-0489">Methyltransferase</keyword>
<name>A0A8K0VY45_9PLEO</name>
<keyword evidence="2" id="KW-0808">Transferase</keyword>
<evidence type="ECO:0000256" key="2">
    <source>
        <dbReference type="ARBA" id="ARBA00022679"/>
    </source>
</evidence>
<dbReference type="OrthoDB" id="2410195at2759"/>
<feature type="domain" description="O-methyltransferase C-terminal" evidence="4">
    <location>
        <begin position="210"/>
        <end position="358"/>
    </location>
</feature>
<dbReference type="AlphaFoldDB" id="A0A8K0VY45"/>
<organism evidence="5 6">
    <name type="scientific">Paraphoma chrysanthemicola</name>
    <dbReference type="NCBI Taxonomy" id="798071"/>
    <lineage>
        <taxon>Eukaryota</taxon>
        <taxon>Fungi</taxon>
        <taxon>Dikarya</taxon>
        <taxon>Ascomycota</taxon>
        <taxon>Pezizomycotina</taxon>
        <taxon>Dothideomycetes</taxon>
        <taxon>Pleosporomycetidae</taxon>
        <taxon>Pleosporales</taxon>
        <taxon>Pleosporineae</taxon>
        <taxon>Phaeosphaeriaceae</taxon>
        <taxon>Paraphoma</taxon>
    </lineage>
</organism>
<protein>
    <submittedName>
        <fullName evidence="5">S-adenosyl-L-methionine-dependent methyltransferase</fullName>
    </submittedName>
</protein>
<dbReference type="InterPro" id="IPR036390">
    <property type="entry name" value="WH_DNA-bd_sf"/>
</dbReference>
<dbReference type="InterPro" id="IPR029063">
    <property type="entry name" value="SAM-dependent_MTases_sf"/>
</dbReference>
<accession>A0A8K0VY45</accession>
<dbReference type="InterPro" id="IPR016461">
    <property type="entry name" value="COMT-like"/>
</dbReference>
<keyword evidence="6" id="KW-1185">Reference proteome</keyword>
<proteinExistence type="predicted"/>
<dbReference type="PANTHER" id="PTHR43712:SF16">
    <property type="entry name" value="O-METHYLTRANSFERASE ELCB"/>
    <property type="match status" value="1"/>
</dbReference>
<evidence type="ECO:0000259" key="4">
    <source>
        <dbReference type="Pfam" id="PF00891"/>
    </source>
</evidence>
<dbReference type="SUPFAM" id="SSF53335">
    <property type="entry name" value="S-adenosyl-L-methionine-dependent methyltransferases"/>
    <property type="match status" value="1"/>
</dbReference>
<evidence type="ECO:0000256" key="1">
    <source>
        <dbReference type="ARBA" id="ARBA00022603"/>
    </source>
</evidence>
<sequence length="377" mass="41795">MSSRSSKSAAIGSLASHISELSSELSDHLRNSGHPDLTFTADSPTVPDTAEYEALRGLLNDAAMDLLHLLNGSKSTLRSFFLSHYDLAALQVALARGFFNHVPLPDLGRISESRDAANELRGASVEEIAEKGGISFDRTARVLKMLATHRIFEKVPGHSNRFQHTAASALMARDQSFQATADMQMDDMLRAASATIAAVERSPGLSTQETSPFTTAYEISMYEYYEQRPIKAARFAQAMSGWSQLDRQILELCETYPWNSFKNGKVMDVGGGSGHISIELARLFKSLRFVVQDISPFMLSQSQDEAIRDLNGRVTFQQHSYFDIQPVTDADAFFLRQCLHNNNDADCIKIIQALVPALGKCKRHTPLLINDVIMPEY</sequence>
<dbReference type="EMBL" id="JAGMVJ010000010">
    <property type="protein sequence ID" value="KAH7087100.1"/>
    <property type="molecule type" value="Genomic_DNA"/>
</dbReference>
<dbReference type="GO" id="GO:0008171">
    <property type="term" value="F:O-methyltransferase activity"/>
    <property type="evidence" value="ECO:0007669"/>
    <property type="project" value="InterPro"/>
</dbReference>
<keyword evidence="3" id="KW-0949">S-adenosyl-L-methionine</keyword>
<dbReference type="PROSITE" id="PS51683">
    <property type="entry name" value="SAM_OMT_II"/>
    <property type="match status" value="1"/>
</dbReference>
<evidence type="ECO:0000313" key="5">
    <source>
        <dbReference type="EMBL" id="KAH7087100.1"/>
    </source>
</evidence>
<dbReference type="InterPro" id="IPR036388">
    <property type="entry name" value="WH-like_DNA-bd_sf"/>
</dbReference>
<dbReference type="Pfam" id="PF00891">
    <property type="entry name" value="Methyltransf_2"/>
    <property type="match status" value="1"/>
</dbReference>
<comment type="caution">
    <text evidence="5">The sequence shown here is derived from an EMBL/GenBank/DDBJ whole genome shotgun (WGS) entry which is preliminary data.</text>
</comment>
<evidence type="ECO:0000313" key="6">
    <source>
        <dbReference type="Proteomes" id="UP000813461"/>
    </source>
</evidence>
<dbReference type="Proteomes" id="UP000813461">
    <property type="component" value="Unassembled WGS sequence"/>
</dbReference>
<dbReference type="GO" id="GO:0032259">
    <property type="term" value="P:methylation"/>
    <property type="evidence" value="ECO:0007669"/>
    <property type="project" value="UniProtKB-KW"/>
</dbReference>